<dbReference type="AlphaFoldDB" id="A0A1T4Y4R7"/>
<accession>A0A1T4Y4R7</accession>
<evidence type="ECO:0000313" key="2">
    <source>
        <dbReference type="EMBL" id="SKA96736.1"/>
    </source>
</evidence>
<dbReference type="InterPro" id="IPR024207">
    <property type="entry name" value="CotJB_dom"/>
</dbReference>
<feature type="domain" description="Protein CotJB" evidence="1">
    <location>
        <begin position="13"/>
        <end position="88"/>
    </location>
</feature>
<keyword evidence="2" id="KW-0946">Virion</keyword>
<dbReference type="Proteomes" id="UP000190105">
    <property type="component" value="Unassembled WGS sequence"/>
</dbReference>
<evidence type="ECO:0000259" key="1">
    <source>
        <dbReference type="Pfam" id="PF12652"/>
    </source>
</evidence>
<dbReference type="Pfam" id="PF12652">
    <property type="entry name" value="CotJB"/>
    <property type="match status" value="1"/>
</dbReference>
<organism evidence="2 3">
    <name type="scientific">Caloramator quimbayensis</name>
    <dbReference type="NCBI Taxonomy" id="1147123"/>
    <lineage>
        <taxon>Bacteria</taxon>
        <taxon>Bacillati</taxon>
        <taxon>Bacillota</taxon>
        <taxon>Clostridia</taxon>
        <taxon>Eubacteriales</taxon>
        <taxon>Clostridiaceae</taxon>
        <taxon>Caloramator</taxon>
    </lineage>
</organism>
<dbReference type="RefSeq" id="WP_078697349.1">
    <property type="nucleotide sequence ID" value="NZ_FUYH01000022.1"/>
</dbReference>
<reference evidence="3" key="1">
    <citation type="submission" date="2017-02" db="EMBL/GenBank/DDBJ databases">
        <authorList>
            <person name="Varghese N."/>
            <person name="Submissions S."/>
        </authorList>
    </citation>
    <scope>NUCLEOTIDE SEQUENCE [LARGE SCALE GENOMIC DNA]</scope>
    <source>
        <strain evidence="3">USBA 833</strain>
    </source>
</reference>
<keyword evidence="2" id="KW-0167">Capsid protein</keyword>
<keyword evidence="3" id="KW-1185">Reference proteome</keyword>
<dbReference type="STRING" id="1147123.SAMN05443428_12229"/>
<sequence>MDNMYFGNMSRSDMMKRIKELEFAVIELNIYLDNHPMNQQALMDFNKFTKELMALKEKYEEKYGMLTNFGYSQSQYPWTWVNEPWPWESGE</sequence>
<evidence type="ECO:0000313" key="3">
    <source>
        <dbReference type="Proteomes" id="UP000190105"/>
    </source>
</evidence>
<protein>
    <submittedName>
        <fullName evidence="2">Spore coat protein JB</fullName>
    </submittedName>
</protein>
<proteinExistence type="predicted"/>
<gene>
    <name evidence="2" type="ORF">SAMN05443428_12229</name>
</gene>
<dbReference type="InterPro" id="IPR016571">
    <property type="entry name" value="Spore_coat_assembly_CotJB"/>
</dbReference>
<dbReference type="PIRSF" id="PIRSF010606">
    <property type="entry name" value="Spore_coat_CotJB"/>
    <property type="match status" value="1"/>
</dbReference>
<dbReference type="EMBL" id="FUYH01000022">
    <property type="protein sequence ID" value="SKA96736.1"/>
    <property type="molecule type" value="Genomic_DNA"/>
</dbReference>
<name>A0A1T4Y4R7_9CLOT</name>